<keyword evidence="1" id="KW-1185">Reference proteome</keyword>
<dbReference type="GO" id="GO:0030544">
    <property type="term" value="F:Hsp70 protein binding"/>
    <property type="evidence" value="ECO:0007669"/>
    <property type="project" value="TreeGrafter"/>
</dbReference>
<reference evidence="1" key="1">
    <citation type="submission" date="2012-09" db="EMBL/GenBank/DDBJ databases">
        <authorList>
            <person name="Martin A.A."/>
        </authorList>
    </citation>
    <scope>NUCLEOTIDE SEQUENCE</scope>
</reference>
<sequence>MCIPSPPTMRNEVECIGDLSRADERRELYPLLFDNHYILIGIKQKCLDRKLNSILYSNRAAAEKYIGNLRCAIKDSAMALRFNPMNLKAAKRGAECLLELGHANDCVDWIELAVRNFASGKEIYEEGVWGYCISIVILDNR</sequence>
<proteinExistence type="predicted"/>
<dbReference type="WBParaSite" id="ACAC_0000579401-mRNA-1">
    <property type="protein sequence ID" value="ACAC_0000579401-mRNA-1"/>
    <property type="gene ID" value="ACAC_0000579401"/>
</dbReference>
<dbReference type="GO" id="GO:0006457">
    <property type="term" value="P:protein folding"/>
    <property type="evidence" value="ECO:0007669"/>
    <property type="project" value="TreeGrafter"/>
</dbReference>
<dbReference type="InterPro" id="IPR011990">
    <property type="entry name" value="TPR-like_helical_dom_sf"/>
</dbReference>
<dbReference type="STRING" id="6313.A0A0K0D6U9"/>
<dbReference type="Gene3D" id="1.25.40.10">
    <property type="entry name" value="Tetratricopeptide repeat domain"/>
    <property type="match status" value="1"/>
</dbReference>
<evidence type="ECO:0000313" key="2">
    <source>
        <dbReference type="WBParaSite" id="ACAC_0000579401-mRNA-1"/>
    </source>
</evidence>
<protein>
    <submittedName>
        <fullName evidence="2">TPR_REGION domain-containing protein</fullName>
    </submittedName>
</protein>
<dbReference type="PANTHER" id="PTHR46035:SF1">
    <property type="entry name" value="TETRATRICOPEPTIDE REPEAT PROTEIN 4"/>
    <property type="match status" value="1"/>
</dbReference>
<dbReference type="GO" id="GO:0051879">
    <property type="term" value="F:Hsp90 protein binding"/>
    <property type="evidence" value="ECO:0007669"/>
    <property type="project" value="TreeGrafter"/>
</dbReference>
<evidence type="ECO:0000313" key="1">
    <source>
        <dbReference type="Proteomes" id="UP000035642"/>
    </source>
</evidence>
<dbReference type="PANTHER" id="PTHR46035">
    <property type="entry name" value="TETRATRICOPEPTIDE REPEAT PROTEIN 4"/>
    <property type="match status" value="1"/>
</dbReference>
<dbReference type="AlphaFoldDB" id="A0A0K0D6U9"/>
<dbReference type="SUPFAM" id="SSF48452">
    <property type="entry name" value="TPR-like"/>
    <property type="match status" value="1"/>
</dbReference>
<reference evidence="2" key="2">
    <citation type="submission" date="2017-02" db="UniProtKB">
        <authorList>
            <consortium name="WormBaseParasite"/>
        </authorList>
    </citation>
    <scope>IDENTIFICATION</scope>
</reference>
<accession>A0A0K0D6U9</accession>
<dbReference type="GO" id="GO:0005634">
    <property type="term" value="C:nucleus"/>
    <property type="evidence" value="ECO:0007669"/>
    <property type="project" value="TreeGrafter"/>
</dbReference>
<name>A0A0K0D6U9_ANGCA</name>
<organism evidence="1 2">
    <name type="scientific">Angiostrongylus cantonensis</name>
    <name type="common">Rat lungworm</name>
    <dbReference type="NCBI Taxonomy" id="6313"/>
    <lineage>
        <taxon>Eukaryota</taxon>
        <taxon>Metazoa</taxon>
        <taxon>Ecdysozoa</taxon>
        <taxon>Nematoda</taxon>
        <taxon>Chromadorea</taxon>
        <taxon>Rhabditida</taxon>
        <taxon>Rhabditina</taxon>
        <taxon>Rhabditomorpha</taxon>
        <taxon>Strongyloidea</taxon>
        <taxon>Metastrongylidae</taxon>
        <taxon>Angiostrongylus</taxon>
    </lineage>
</organism>
<dbReference type="GO" id="GO:0005829">
    <property type="term" value="C:cytosol"/>
    <property type="evidence" value="ECO:0007669"/>
    <property type="project" value="TreeGrafter"/>
</dbReference>
<dbReference type="Proteomes" id="UP000035642">
    <property type="component" value="Unassembled WGS sequence"/>
</dbReference>